<dbReference type="InterPro" id="IPR036388">
    <property type="entry name" value="WH-like_DNA-bd_sf"/>
</dbReference>
<sequence length="230" mass="25666">MTGAQRPPSGDHESPDPDSDPGEYEHQPRIRYDRDEVLRVRDAGVPGAIAFASKRFLGDHSAAEEVVATAFQELVQRWQEKGSLREPRKLLIQIVELRVKDELRRQKRRPIPSTEEDISAALHCDAVMTRCAVEDAAILRATAANVKDDPDFANGLFTDELLVKALRTLPTRQRQVLIRLYGYGDSLDEVAALLVATKPSVKALRQRGLAELKASPLLAHYRSPASEVQR</sequence>
<evidence type="ECO:0000313" key="9">
    <source>
        <dbReference type="Proteomes" id="UP000028492"/>
    </source>
</evidence>
<evidence type="ECO:0000256" key="3">
    <source>
        <dbReference type="ARBA" id="ARBA00023082"/>
    </source>
</evidence>
<dbReference type="EMBL" id="CP008953">
    <property type="protein sequence ID" value="AIG74319.1"/>
    <property type="molecule type" value="Genomic_DNA"/>
</dbReference>
<dbReference type="GO" id="GO:0003677">
    <property type="term" value="F:DNA binding"/>
    <property type="evidence" value="ECO:0007669"/>
    <property type="project" value="UniProtKB-KW"/>
</dbReference>
<accession>A0A075UP65</accession>
<dbReference type="Gene3D" id="1.10.1740.10">
    <property type="match status" value="1"/>
</dbReference>
<evidence type="ECO:0000256" key="2">
    <source>
        <dbReference type="ARBA" id="ARBA00023015"/>
    </source>
</evidence>
<keyword evidence="5" id="KW-0804">Transcription</keyword>
<dbReference type="HOGENOM" id="CLU_1202776_0_0_11"/>
<feature type="region of interest" description="Disordered" evidence="6">
    <location>
        <begin position="1"/>
        <end position="32"/>
    </location>
</feature>
<evidence type="ECO:0000256" key="5">
    <source>
        <dbReference type="ARBA" id="ARBA00023163"/>
    </source>
</evidence>
<dbReference type="NCBIfam" id="TIGR02937">
    <property type="entry name" value="sigma70-ECF"/>
    <property type="match status" value="1"/>
</dbReference>
<organism evidence="8 9">
    <name type="scientific">Amycolatopsis japonica</name>
    <dbReference type="NCBI Taxonomy" id="208439"/>
    <lineage>
        <taxon>Bacteria</taxon>
        <taxon>Bacillati</taxon>
        <taxon>Actinomycetota</taxon>
        <taxon>Actinomycetes</taxon>
        <taxon>Pseudonocardiales</taxon>
        <taxon>Pseudonocardiaceae</taxon>
        <taxon>Amycolatopsis</taxon>
        <taxon>Amycolatopsis japonica group</taxon>
    </lineage>
</organism>
<dbReference type="InterPro" id="IPR014284">
    <property type="entry name" value="RNA_pol_sigma-70_dom"/>
</dbReference>
<dbReference type="GO" id="GO:0006352">
    <property type="term" value="P:DNA-templated transcription initiation"/>
    <property type="evidence" value="ECO:0007669"/>
    <property type="project" value="InterPro"/>
</dbReference>
<reference evidence="8 9" key="1">
    <citation type="journal article" date="2014" name="J. Biotechnol.">
        <title>Complete genome sequence of the actinobacterium Amycolatopsis japonica MG417-CF17(T) (=DSM 44213T) producing (S,S)-N,N'-ethylenediaminedisuccinic acid.</title>
        <authorList>
            <person name="Stegmann E."/>
            <person name="Albersmeier A."/>
            <person name="Spohn M."/>
            <person name="Gert H."/>
            <person name="Weber T."/>
            <person name="Wohlleben W."/>
            <person name="Kalinowski J."/>
            <person name="Ruckert C."/>
        </authorList>
    </citation>
    <scope>NUCLEOTIDE SEQUENCE [LARGE SCALE GENOMIC DNA]</scope>
    <source>
        <strain evidence="9">MG417-CF17 (DSM 44213)</strain>
    </source>
</reference>
<dbReference type="STRING" id="208439.AJAP_07010"/>
<dbReference type="PANTHER" id="PTHR43133:SF8">
    <property type="entry name" value="RNA POLYMERASE SIGMA FACTOR HI_1459-RELATED"/>
    <property type="match status" value="1"/>
</dbReference>
<evidence type="ECO:0000256" key="1">
    <source>
        <dbReference type="ARBA" id="ARBA00010641"/>
    </source>
</evidence>
<dbReference type="RefSeq" id="WP_038509089.1">
    <property type="nucleotide sequence ID" value="NZ_CP008953.1"/>
</dbReference>
<dbReference type="Proteomes" id="UP000028492">
    <property type="component" value="Chromosome"/>
</dbReference>
<keyword evidence="4" id="KW-0238">DNA-binding</keyword>
<evidence type="ECO:0000313" key="8">
    <source>
        <dbReference type="EMBL" id="AIG74319.1"/>
    </source>
</evidence>
<proteinExistence type="inferred from homology"/>
<dbReference type="GO" id="GO:0016987">
    <property type="term" value="F:sigma factor activity"/>
    <property type="evidence" value="ECO:0007669"/>
    <property type="project" value="UniProtKB-KW"/>
</dbReference>
<dbReference type="InterPro" id="IPR039425">
    <property type="entry name" value="RNA_pol_sigma-70-like"/>
</dbReference>
<dbReference type="KEGG" id="aja:AJAP_07010"/>
<keyword evidence="2" id="KW-0805">Transcription regulation</keyword>
<evidence type="ECO:0000256" key="4">
    <source>
        <dbReference type="ARBA" id="ARBA00023125"/>
    </source>
</evidence>
<evidence type="ECO:0000256" key="6">
    <source>
        <dbReference type="SAM" id="MobiDB-lite"/>
    </source>
</evidence>
<dbReference type="InterPro" id="IPR013249">
    <property type="entry name" value="RNA_pol_sigma70_r4_t2"/>
</dbReference>
<dbReference type="Gene3D" id="1.10.10.10">
    <property type="entry name" value="Winged helix-like DNA-binding domain superfamily/Winged helix DNA-binding domain"/>
    <property type="match status" value="1"/>
</dbReference>
<dbReference type="PANTHER" id="PTHR43133">
    <property type="entry name" value="RNA POLYMERASE ECF-TYPE SIGMA FACTO"/>
    <property type="match status" value="1"/>
</dbReference>
<name>A0A075UP65_9PSEU</name>
<feature type="domain" description="RNA polymerase sigma factor 70 region 4 type 2" evidence="7">
    <location>
        <begin position="160"/>
        <end position="212"/>
    </location>
</feature>
<comment type="similarity">
    <text evidence="1">Belongs to the sigma-70 factor family. ECF subfamily.</text>
</comment>
<dbReference type="Pfam" id="PF08281">
    <property type="entry name" value="Sigma70_r4_2"/>
    <property type="match status" value="1"/>
</dbReference>
<dbReference type="SUPFAM" id="SSF88659">
    <property type="entry name" value="Sigma3 and sigma4 domains of RNA polymerase sigma factors"/>
    <property type="match status" value="1"/>
</dbReference>
<feature type="compositionally biased region" description="Basic and acidic residues" evidence="6">
    <location>
        <begin position="23"/>
        <end position="32"/>
    </location>
</feature>
<protein>
    <recommendedName>
        <fullName evidence="7">RNA polymerase sigma factor 70 region 4 type 2 domain-containing protein</fullName>
    </recommendedName>
</protein>
<evidence type="ECO:0000259" key="7">
    <source>
        <dbReference type="Pfam" id="PF08281"/>
    </source>
</evidence>
<keyword evidence="9" id="KW-1185">Reference proteome</keyword>
<dbReference type="AlphaFoldDB" id="A0A075UP65"/>
<keyword evidence="3" id="KW-0731">Sigma factor</keyword>
<dbReference type="InterPro" id="IPR013324">
    <property type="entry name" value="RNA_pol_sigma_r3/r4-like"/>
</dbReference>
<gene>
    <name evidence="8" type="ORF">AJAP_07010</name>
</gene>